<dbReference type="UniPathway" id="UPA00148"/>
<dbReference type="NCBIfam" id="TIGR00313">
    <property type="entry name" value="cobQ"/>
    <property type="match status" value="1"/>
</dbReference>
<dbReference type="InterPro" id="IPR011698">
    <property type="entry name" value="GATase_3"/>
</dbReference>
<dbReference type="GO" id="GO:0015420">
    <property type="term" value="F:ABC-type vitamin B12 transporter activity"/>
    <property type="evidence" value="ECO:0007669"/>
    <property type="project" value="UniProtKB-UniRule"/>
</dbReference>
<dbReference type="InterPro" id="IPR047045">
    <property type="entry name" value="CobQ_N"/>
</dbReference>
<organism evidence="10 11">
    <name type="scientific">Commensalibacter intestini A911</name>
    <dbReference type="NCBI Taxonomy" id="1088868"/>
    <lineage>
        <taxon>Bacteria</taxon>
        <taxon>Pseudomonadati</taxon>
        <taxon>Pseudomonadota</taxon>
        <taxon>Alphaproteobacteria</taxon>
        <taxon>Acetobacterales</taxon>
        <taxon>Acetobacteraceae</taxon>
    </lineage>
</organism>
<dbReference type="NCBIfam" id="NF001989">
    <property type="entry name" value="PRK00784.1"/>
    <property type="match status" value="1"/>
</dbReference>
<dbReference type="Pfam" id="PF07685">
    <property type="entry name" value="GATase_3"/>
    <property type="match status" value="1"/>
</dbReference>
<feature type="domain" description="CobB/CobQ-like glutamine amidotransferase" evidence="9">
    <location>
        <begin position="256"/>
        <end position="439"/>
    </location>
</feature>
<keyword evidence="5 7" id="KW-0315">Glutamine amidotransferase</keyword>
<reference evidence="10 11" key="1">
    <citation type="submission" date="2011-10" db="EMBL/GenBank/DDBJ databases">
        <title>Genome Sequence of Commensalibacter intestini A911, isolated from Drosophila gut.</title>
        <authorList>
            <person name="Lee W.-J."/>
            <person name="Kim E.-K."/>
        </authorList>
    </citation>
    <scope>NUCLEOTIDE SEQUENCE [LARGE SCALE GENOMIC DNA]</scope>
    <source>
        <strain evidence="10 11">A911</strain>
    </source>
</reference>
<dbReference type="RefSeq" id="WP_008855039.1">
    <property type="nucleotide sequence ID" value="NZ_AGFR01000012.1"/>
</dbReference>
<evidence type="ECO:0000256" key="1">
    <source>
        <dbReference type="ARBA" id="ARBA00004953"/>
    </source>
</evidence>
<comment type="pathway">
    <text evidence="1 7">Cofactor biosynthesis; adenosylcobalamin biosynthesis.</text>
</comment>
<proteinExistence type="inferred from homology"/>
<dbReference type="SUPFAM" id="SSF52317">
    <property type="entry name" value="Class I glutamine amidotransferase-like"/>
    <property type="match status" value="1"/>
</dbReference>
<dbReference type="CDD" id="cd05389">
    <property type="entry name" value="CobQ_N"/>
    <property type="match status" value="1"/>
</dbReference>
<dbReference type="CDD" id="cd01750">
    <property type="entry name" value="GATase1_CobQ"/>
    <property type="match status" value="1"/>
</dbReference>
<dbReference type="InterPro" id="IPR027417">
    <property type="entry name" value="P-loop_NTPase"/>
</dbReference>
<comment type="caution">
    <text evidence="10">The sequence shown here is derived from an EMBL/GenBank/DDBJ whole genome shotgun (WGS) entry which is preliminary data.</text>
</comment>
<dbReference type="SUPFAM" id="SSF52540">
    <property type="entry name" value="P-loop containing nucleoside triphosphate hydrolases"/>
    <property type="match status" value="1"/>
</dbReference>
<dbReference type="GO" id="GO:0016874">
    <property type="term" value="F:ligase activity"/>
    <property type="evidence" value="ECO:0007669"/>
    <property type="project" value="UniProtKB-KW"/>
</dbReference>
<feature type="active site" evidence="7">
    <location>
        <position position="432"/>
    </location>
</feature>
<dbReference type="Pfam" id="PF01656">
    <property type="entry name" value="CbiA"/>
    <property type="match status" value="1"/>
</dbReference>
<dbReference type="Gene3D" id="3.40.50.880">
    <property type="match status" value="1"/>
</dbReference>
<evidence type="ECO:0000313" key="11">
    <source>
        <dbReference type="Proteomes" id="UP000005939"/>
    </source>
</evidence>
<dbReference type="PROSITE" id="PS51274">
    <property type="entry name" value="GATASE_COBBQ"/>
    <property type="match status" value="1"/>
</dbReference>
<evidence type="ECO:0000256" key="7">
    <source>
        <dbReference type="HAMAP-Rule" id="MF_00028"/>
    </source>
</evidence>
<dbReference type="InterPro" id="IPR033949">
    <property type="entry name" value="CobQ_GATase1"/>
</dbReference>
<dbReference type="PANTHER" id="PTHR21343">
    <property type="entry name" value="DETHIOBIOTIN SYNTHETASE"/>
    <property type="match status" value="1"/>
</dbReference>
<sequence>MARALMFQGTGSSVGKSVLVAGIARAFRRKGLKVLPFKPQNMSNNAAVTKEGGEIGRAQALQALACGVEPSVHMNPVLLKPQSHIGSQIIVQGKVWGQAKAREYQSIKPQLMPYVLESFERLSKEADIVLIEGAGSASEINLRESDIANMGFAQAVQAPVILIGDIDRGGVIASLIGTYTVLPLEDLKLIKGFIVNKMRGDPTLFTDAMQWISQKTQWKNIGLLPHFPQLSQLPAEDAADLKSVVHFQQKGKLVMSVLLLPTIANFDDFDPLKYEDNVQLNFIEIGDVIPKNSDVIIIPGSKTTIADLEALYQTGWDVDIKAHLRQGGYVMGICGGYQMLGTEISDPYGIEGDTRSIQALNLLSFSTILDRSKTLSEVKGHLFMNDAECCGYEMHLGETRHHEHYKSFAILENGRAEGIVSENGKIIGTYLHGIFHGDDARKALLNYFGSKESSINFLDQVENTLDQWADHIEYSLDIAAMLSESV</sequence>
<dbReference type="InterPro" id="IPR004459">
    <property type="entry name" value="CobQ_synth"/>
</dbReference>
<feature type="domain" description="CobQ/CobB/MinD/ParA nucleotide binding" evidence="8">
    <location>
        <begin position="5"/>
        <end position="237"/>
    </location>
</feature>
<gene>
    <name evidence="7" type="primary">cobQ</name>
    <name evidence="10" type="ORF">CIN_20490</name>
</gene>
<dbReference type="HAMAP" id="MF_00028">
    <property type="entry name" value="CobQ"/>
    <property type="match status" value="1"/>
</dbReference>
<dbReference type="Gene3D" id="3.40.50.300">
    <property type="entry name" value="P-loop containing nucleotide triphosphate hydrolases"/>
    <property type="match status" value="1"/>
</dbReference>
<evidence type="ECO:0000256" key="6">
    <source>
        <dbReference type="ARBA" id="ARBA00025166"/>
    </source>
</evidence>
<evidence type="ECO:0000313" key="10">
    <source>
        <dbReference type="EMBL" id="EHD13066.1"/>
    </source>
</evidence>
<evidence type="ECO:0000256" key="3">
    <source>
        <dbReference type="ARBA" id="ARBA00019833"/>
    </source>
</evidence>
<dbReference type="PANTHER" id="PTHR21343:SF1">
    <property type="entry name" value="COBYRIC ACID SYNTHASE"/>
    <property type="match status" value="1"/>
</dbReference>
<dbReference type="Proteomes" id="UP000005939">
    <property type="component" value="Unassembled WGS sequence"/>
</dbReference>
<dbReference type="GO" id="GO:0009236">
    <property type="term" value="P:cobalamin biosynthetic process"/>
    <property type="evidence" value="ECO:0007669"/>
    <property type="project" value="UniProtKB-UniRule"/>
</dbReference>
<accession>G6F353</accession>
<feature type="active site" description="Nucleophile" evidence="7">
    <location>
        <position position="334"/>
    </location>
</feature>
<keyword evidence="10" id="KW-0436">Ligase</keyword>
<dbReference type="AlphaFoldDB" id="G6F353"/>
<dbReference type="PATRIC" id="fig|1088868.3.peg.2055"/>
<comment type="function">
    <text evidence="6 7">Catalyzes amidations at positions B, D, E, and G on adenosylcobyrinic A,C-diamide. NH(2) groups are provided by glutamine, and one molecule of ATP is hydrogenolyzed for each amidation.</text>
</comment>
<name>G6F353_9PROT</name>
<evidence type="ECO:0000259" key="9">
    <source>
        <dbReference type="Pfam" id="PF07685"/>
    </source>
</evidence>
<dbReference type="InterPro" id="IPR029062">
    <property type="entry name" value="Class_I_gatase-like"/>
</dbReference>
<protein>
    <recommendedName>
        <fullName evidence="3 7">Cobyric acid synthase</fullName>
    </recommendedName>
</protein>
<dbReference type="eggNOG" id="COG1492">
    <property type="taxonomic scope" value="Bacteria"/>
</dbReference>
<dbReference type="OrthoDB" id="9808302at2"/>
<dbReference type="EMBL" id="AGFR01000012">
    <property type="protein sequence ID" value="EHD13066.1"/>
    <property type="molecule type" value="Genomic_DNA"/>
</dbReference>
<comment type="similarity">
    <text evidence="2 7">Belongs to the CobB/CobQ family. CobQ subfamily.</text>
</comment>
<keyword evidence="4 7" id="KW-0169">Cobalamin biosynthesis</keyword>
<dbReference type="STRING" id="1088868.CIN_20490"/>
<evidence type="ECO:0000256" key="5">
    <source>
        <dbReference type="ARBA" id="ARBA00022962"/>
    </source>
</evidence>
<evidence type="ECO:0000256" key="2">
    <source>
        <dbReference type="ARBA" id="ARBA00006205"/>
    </source>
</evidence>
<dbReference type="InterPro" id="IPR002586">
    <property type="entry name" value="CobQ/CobB/MinD/ParA_Nub-bd_dom"/>
</dbReference>
<evidence type="ECO:0000259" key="8">
    <source>
        <dbReference type="Pfam" id="PF01656"/>
    </source>
</evidence>
<evidence type="ECO:0000256" key="4">
    <source>
        <dbReference type="ARBA" id="ARBA00022573"/>
    </source>
</evidence>